<dbReference type="EMBL" id="JAADJZ010000007">
    <property type="protein sequence ID" value="KAF2873768.1"/>
    <property type="molecule type" value="Genomic_DNA"/>
</dbReference>
<accession>A0A7C8I958</accession>
<dbReference type="Proteomes" id="UP000481861">
    <property type="component" value="Unassembled WGS sequence"/>
</dbReference>
<evidence type="ECO:0000313" key="2">
    <source>
        <dbReference type="Proteomes" id="UP000481861"/>
    </source>
</evidence>
<gene>
    <name evidence="1" type="ORF">BDV95DRAFT_353052</name>
</gene>
<protein>
    <submittedName>
        <fullName evidence="1">Uncharacterized protein</fullName>
    </submittedName>
</protein>
<keyword evidence="2" id="KW-1185">Reference proteome</keyword>
<organism evidence="1 2">
    <name type="scientific">Massariosphaeria phaeospora</name>
    <dbReference type="NCBI Taxonomy" id="100035"/>
    <lineage>
        <taxon>Eukaryota</taxon>
        <taxon>Fungi</taxon>
        <taxon>Dikarya</taxon>
        <taxon>Ascomycota</taxon>
        <taxon>Pezizomycotina</taxon>
        <taxon>Dothideomycetes</taxon>
        <taxon>Pleosporomycetidae</taxon>
        <taxon>Pleosporales</taxon>
        <taxon>Pleosporales incertae sedis</taxon>
        <taxon>Massariosphaeria</taxon>
    </lineage>
</organism>
<comment type="caution">
    <text evidence="1">The sequence shown here is derived from an EMBL/GenBank/DDBJ whole genome shotgun (WGS) entry which is preliminary data.</text>
</comment>
<dbReference type="AlphaFoldDB" id="A0A7C8I958"/>
<name>A0A7C8I958_9PLEO</name>
<proteinExistence type="predicted"/>
<evidence type="ECO:0000313" key="1">
    <source>
        <dbReference type="EMBL" id="KAF2873768.1"/>
    </source>
</evidence>
<reference evidence="1 2" key="1">
    <citation type="submission" date="2020-01" db="EMBL/GenBank/DDBJ databases">
        <authorList>
            <consortium name="DOE Joint Genome Institute"/>
            <person name="Haridas S."/>
            <person name="Albert R."/>
            <person name="Binder M."/>
            <person name="Bloem J."/>
            <person name="Labutti K."/>
            <person name="Salamov A."/>
            <person name="Andreopoulos B."/>
            <person name="Baker S.E."/>
            <person name="Barry K."/>
            <person name="Bills G."/>
            <person name="Bluhm B.H."/>
            <person name="Cannon C."/>
            <person name="Castanera R."/>
            <person name="Culley D.E."/>
            <person name="Daum C."/>
            <person name="Ezra D."/>
            <person name="Gonzalez J.B."/>
            <person name="Henrissat B."/>
            <person name="Kuo A."/>
            <person name="Liang C."/>
            <person name="Lipzen A."/>
            <person name="Lutzoni F."/>
            <person name="Magnuson J."/>
            <person name="Mondo S."/>
            <person name="Nolan M."/>
            <person name="Ohm R."/>
            <person name="Pangilinan J."/>
            <person name="Park H.-J.H."/>
            <person name="Ramirez L."/>
            <person name="Alfaro M."/>
            <person name="Sun H."/>
            <person name="Tritt A."/>
            <person name="Yoshinaga Y."/>
            <person name="Zwiers L.-H.L."/>
            <person name="Turgeon B.G."/>
            <person name="Goodwin S.B."/>
            <person name="Spatafora J.W."/>
            <person name="Crous P.W."/>
            <person name="Grigoriev I.V."/>
        </authorList>
    </citation>
    <scope>NUCLEOTIDE SEQUENCE [LARGE SCALE GENOMIC DNA]</scope>
    <source>
        <strain evidence="1 2">CBS 611.86</strain>
    </source>
</reference>
<sequence length="120" mass="13278">MNTSPVVVDRLYERIFNRIYELRGNYPELHCRNIAESIIFIVRYTHGPGVHPEHISMPFIITGQVEAKISVVVHKEAGQISTVIENRVPCGGRVLDDFATKLNDIVEGLLAAAAAAAPKQ</sequence>